<dbReference type="AlphaFoldDB" id="C9LS69"/>
<reference evidence="1 2" key="1">
    <citation type="submission" date="2009-09" db="EMBL/GenBank/DDBJ databases">
        <authorList>
            <person name="Weinstock G."/>
            <person name="Sodergren E."/>
            <person name="Clifton S."/>
            <person name="Fulton L."/>
            <person name="Fulton B."/>
            <person name="Courtney L."/>
            <person name="Fronick C."/>
            <person name="Harrison M."/>
            <person name="Strong C."/>
            <person name="Farmer C."/>
            <person name="Delahaunty K."/>
            <person name="Markovic C."/>
            <person name="Hall O."/>
            <person name="Minx P."/>
            <person name="Tomlinson C."/>
            <person name="Mitreva M."/>
            <person name="Nelson J."/>
            <person name="Hou S."/>
            <person name="Wollam A."/>
            <person name="Pepin K.H."/>
            <person name="Johnson M."/>
            <person name="Bhonagiri V."/>
            <person name="Nash W.E."/>
            <person name="Warren W."/>
            <person name="Chinwalla A."/>
            <person name="Mardis E.R."/>
            <person name="Wilson R.K."/>
        </authorList>
    </citation>
    <scope>NUCLEOTIDE SEQUENCE [LARGE SCALE GENOMIC DNA]</scope>
    <source>
        <strain evidence="2">ATCC 35185 / DSM 20758 / VPI D19B-28</strain>
    </source>
</reference>
<gene>
    <name evidence="1" type="ORF">SELSPUOL_00293</name>
</gene>
<name>C9LS69_SELS3</name>
<comment type="caution">
    <text evidence="1">The sequence shown here is derived from an EMBL/GenBank/DDBJ whole genome shotgun (WGS) entry which is preliminary data.</text>
</comment>
<dbReference type="EMBL" id="ACKP02000010">
    <property type="protein sequence ID" value="EEX78110.1"/>
    <property type="molecule type" value="Genomic_DNA"/>
</dbReference>
<proteinExistence type="predicted"/>
<sequence length="70" mass="7903">MENSTPFIYPQDASKSVTVSIQQPLHFFMNHFIMKAQEVKPVGRRPIGCFHIRAAHNVHKVDVCACSYGS</sequence>
<organism evidence="1 2">
    <name type="scientific">Selenomonas sputigena (strain ATCC 35185 / DSM 20758 / CCUG 44933 / VPI D19B-28)</name>
    <dbReference type="NCBI Taxonomy" id="546271"/>
    <lineage>
        <taxon>Bacteria</taxon>
        <taxon>Bacillati</taxon>
        <taxon>Bacillota</taxon>
        <taxon>Negativicutes</taxon>
        <taxon>Selenomonadales</taxon>
        <taxon>Selenomonadaceae</taxon>
        <taxon>Selenomonas</taxon>
    </lineage>
</organism>
<accession>C9LS69</accession>
<evidence type="ECO:0000313" key="1">
    <source>
        <dbReference type="EMBL" id="EEX78110.1"/>
    </source>
</evidence>
<dbReference type="Proteomes" id="UP000003505">
    <property type="component" value="Unassembled WGS sequence"/>
</dbReference>
<protein>
    <submittedName>
        <fullName evidence="1">Uncharacterized protein</fullName>
    </submittedName>
</protein>
<evidence type="ECO:0000313" key="2">
    <source>
        <dbReference type="Proteomes" id="UP000003505"/>
    </source>
</evidence>